<dbReference type="AlphaFoldDB" id="A0A3N2BL92"/>
<name>A0A3N2BL92_9MICO</name>
<comment type="caution">
    <text evidence="2">The sequence shown here is derived from an EMBL/GenBank/DDBJ whole genome shotgun (WGS) entry which is preliminary data.</text>
</comment>
<reference evidence="2 3" key="1">
    <citation type="submission" date="2018-11" db="EMBL/GenBank/DDBJ databases">
        <title>Sequencing the genomes of 1000 actinobacteria strains.</title>
        <authorList>
            <person name="Klenk H.-P."/>
        </authorList>
    </citation>
    <scope>NUCLEOTIDE SEQUENCE [LARGE SCALE GENOMIC DNA]</scope>
    <source>
        <strain evidence="2 3">DSM 14012</strain>
    </source>
</reference>
<feature type="signal peptide" evidence="1">
    <location>
        <begin position="1"/>
        <end position="26"/>
    </location>
</feature>
<keyword evidence="1" id="KW-0732">Signal</keyword>
<feature type="chain" id="PRO_5018767501" evidence="1">
    <location>
        <begin position="27"/>
        <end position="187"/>
    </location>
</feature>
<organism evidence="2 3">
    <name type="scientific">Plantibacter flavus</name>
    <dbReference type="NCBI Taxonomy" id="150123"/>
    <lineage>
        <taxon>Bacteria</taxon>
        <taxon>Bacillati</taxon>
        <taxon>Actinomycetota</taxon>
        <taxon>Actinomycetes</taxon>
        <taxon>Micrococcales</taxon>
        <taxon>Microbacteriaceae</taxon>
        <taxon>Plantibacter</taxon>
    </lineage>
</organism>
<dbReference type="EMBL" id="RKHL01000002">
    <property type="protein sequence ID" value="ROR76043.1"/>
    <property type="molecule type" value="Genomic_DNA"/>
</dbReference>
<sequence length="187" mass="19299">MKIAQQARVTTIMVAAALVLTGCVGAGPAVDRDTETAAPAPSASASRSGADGQAAFEKAAKDAVDIKVLSVIDPRTFRVAPSDEAQARNHLSGELTVTLFDDAKLVTPKPDECGYDKALAFATQYFTENPEAGAIVSGSFSSSSYFEAALRAGVAYIPDVTPPLAIAQEEGQVADGSLWVTCPGFGD</sequence>
<evidence type="ECO:0000256" key="1">
    <source>
        <dbReference type="SAM" id="SignalP"/>
    </source>
</evidence>
<evidence type="ECO:0000313" key="2">
    <source>
        <dbReference type="EMBL" id="ROR76043.1"/>
    </source>
</evidence>
<accession>A0A3N2BL92</accession>
<gene>
    <name evidence="2" type="ORF">EDD42_3996</name>
</gene>
<evidence type="ECO:0000313" key="3">
    <source>
        <dbReference type="Proteomes" id="UP000266915"/>
    </source>
</evidence>
<protein>
    <submittedName>
        <fullName evidence="2">Uncharacterized protein</fullName>
    </submittedName>
</protein>
<proteinExistence type="predicted"/>
<dbReference type="RefSeq" id="WP_085514172.1">
    <property type="nucleotide sequence ID" value="NZ_FXAP01000007.1"/>
</dbReference>
<dbReference type="PROSITE" id="PS51257">
    <property type="entry name" value="PROKAR_LIPOPROTEIN"/>
    <property type="match status" value="1"/>
</dbReference>
<keyword evidence="3" id="KW-1185">Reference proteome</keyword>
<dbReference type="Proteomes" id="UP000266915">
    <property type="component" value="Unassembled WGS sequence"/>
</dbReference>